<dbReference type="EMBL" id="JBBMQO010000004">
    <property type="protein sequence ID" value="MEM5501509.1"/>
    <property type="molecule type" value="Genomic_DNA"/>
</dbReference>
<dbReference type="Pfam" id="PF00903">
    <property type="entry name" value="Glyoxalase"/>
    <property type="match status" value="1"/>
</dbReference>
<name>A0ABU9T6W4_9HYPH</name>
<comment type="caution">
    <text evidence="2">The sequence shown here is derived from an EMBL/GenBank/DDBJ whole genome shotgun (WGS) entry which is preliminary data.</text>
</comment>
<evidence type="ECO:0000313" key="2">
    <source>
        <dbReference type="EMBL" id="MEM5501509.1"/>
    </source>
</evidence>
<evidence type="ECO:0000313" key="3">
    <source>
        <dbReference type="Proteomes" id="UP001477870"/>
    </source>
</evidence>
<accession>A0ABU9T6W4</accession>
<sequence length="141" mass="15510">MQIIPYLFFNGNCAEALIFYEQVLGATIEDKMLGADMPPDPEFGVPEDKKNWIMHAKLKVGDDTIMASDNLMETSAQMDGASVMLNFATANEAKAIYDKLADGADITMPWAATFWSAGFGTLRDKFGVRWMIGCDELPAEA</sequence>
<organism evidence="2 3">
    <name type="scientific">Ahrensia kielensis</name>
    <dbReference type="NCBI Taxonomy" id="76980"/>
    <lineage>
        <taxon>Bacteria</taxon>
        <taxon>Pseudomonadati</taxon>
        <taxon>Pseudomonadota</taxon>
        <taxon>Alphaproteobacteria</taxon>
        <taxon>Hyphomicrobiales</taxon>
        <taxon>Ahrensiaceae</taxon>
        <taxon>Ahrensia</taxon>
    </lineage>
</organism>
<dbReference type="Gene3D" id="3.10.180.10">
    <property type="entry name" value="2,3-Dihydroxybiphenyl 1,2-Dioxygenase, domain 1"/>
    <property type="match status" value="1"/>
</dbReference>
<dbReference type="SUPFAM" id="SSF54593">
    <property type="entry name" value="Glyoxalase/Bleomycin resistance protein/Dihydroxybiphenyl dioxygenase"/>
    <property type="match status" value="1"/>
</dbReference>
<dbReference type="PANTHER" id="PTHR33990:SF1">
    <property type="entry name" value="PROTEIN YJDN"/>
    <property type="match status" value="1"/>
</dbReference>
<gene>
    <name evidence="2" type="ORF">WNY59_07905</name>
</gene>
<reference evidence="2 3" key="1">
    <citation type="submission" date="2024-03" db="EMBL/GenBank/DDBJ databases">
        <title>Community enrichment and isolation of bacterial strains for fucoidan degradation.</title>
        <authorList>
            <person name="Sichert A."/>
        </authorList>
    </citation>
    <scope>NUCLEOTIDE SEQUENCE [LARGE SCALE GENOMIC DNA]</scope>
    <source>
        <strain evidence="2 3">AS62</strain>
    </source>
</reference>
<proteinExistence type="predicted"/>
<protein>
    <submittedName>
        <fullName evidence="2">Glyoxalase/bleomycin resistance/extradiol dioxygenase family protein</fullName>
    </submittedName>
</protein>
<dbReference type="GO" id="GO:0051213">
    <property type="term" value="F:dioxygenase activity"/>
    <property type="evidence" value="ECO:0007669"/>
    <property type="project" value="UniProtKB-KW"/>
</dbReference>
<feature type="domain" description="Glyoxalase/fosfomycin resistance/dioxygenase" evidence="1">
    <location>
        <begin position="6"/>
        <end position="132"/>
    </location>
</feature>
<keyword evidence="2" id="KW-0223">Dioxygenase</keyword>
<evidence type="ECO:0000259" key="1">
    <source>
        <dbReference type="Pfam" id="PF00903"/>
    </source>
</evidence>
<keyword evidence="2" id="KW-0560">Oxidoreductase</keyword>
<dbReference type="CDD" id="cd06588">
    <property type="entry name" value="PhnB_like"/>
    <property type="match status" value="1"/>
</dbReference>
<dbReference type="InterPro" id="IPR029068">
    <property type="entry name" value="Glyas_Bleomycin-R_OHBP_Dase"/>
</dbReference>
<dbReference type="PANTHER" id="PTHR33990">
    <property type="entry name" value="PROTEIN YJDN-RELATED"/>
    <property type="match status" value="1"/>
</dbReference>
<keyword evidence="3" id="KW-1185">Reference proteome</keyword>
<dbReference type="InterPro" id="IPR028973">
    <property type="entry name" value="PhnB-like"/>
</dbReference>
<dbReference type="InterPro" id="IPR004360">
    <property type="entry name" value="Glyas_Fos-R_dOase_dom"/>
</dbReference>
<dbReference type="Proteomes" id="UP001477870">
    <property type="component" value="Unassembled WGS sequence"/>
</dbReference>
<dbReference type="RefSeq" id="WP_018690038.1">
    <property type="nucleotide sequence ID" value="NZ_JBBMQO010000004.1"/>
</dbReference>